<dbReference type="Proteomes" id="UP000196573">
    <property type="component" value="Unassembled WGS sequence"/>
</dbReference>
<evidence type="ECO:0000256" key="3">
    <source>
        <dbReference type="ARBA" id="ARBA00022692"/>
    </source>
</evidence>
<dbReference type="OrthoDB" id="9798864at2"/>
<keyword evidence="5 9" id="KW-1133">Transmembrane helix</keyword>
<dbReference type="RefSeq" id="WP_087106293.1">
    <property type="nucleotide sequence ID" value="NZ_CBCSCN010000004.1"/>
</dbReference>
<dbReference type="PROSITE" id="PS51007">
    <property type="entry name" value="CYTC"/>
    <property type="match status" value="1"/>
</dbReference>
<evidence type="ECO:0000256" key="4">
    <source>
        <dbReference type="ARBA" id="ARBA00022723"/>
    </source>
</evidence>
<dbReference type="Pfam" id="PF02167">
    <property type="entry name" value="Cytochrom_C1"/>
    <property type="match status" value="2"/>
</dbReference>
<evidence type="ECO:0000313" key="12">
    <source>
        <dbReference type="EMBL" id="SMA34007.1"/>
    </source>
</evidence>
<dbReference type="InterPro" id="IPR009056">
    <property type="entry name" value="Cyt_c-like_dom"/>
</dbReference>
<dbReference type="GO" id="GO:0046872">
    <property type="term" value="F:metal ion binding"/>
    <property type="evidence" value="ECO:0007669"/>
    <property type="project" value="UniProtKB-KW"/>
</dbReference>
<evidence type="ECO:0000256" key="9">
    <source>
        <dbReference type="SAM" id="Phobius"/>
    </source>
</evidence>
<feature type="domain" description="Cytochrome c" evidence="11">
    <location>
        <begin position="43"/>
        <end position="218"/>
    </location>
</feature>
<evidence type="ECO:0000256" key="10">
    <source>
        <dbReference type="SAM" id="SignalP"/>
    </source>
</evidence>
<accession>A0A1X7AF34</accession>
<evidence type="ECO:0000256" key="7">
    <source>
        <dbReference type="ARBA" id="ARBA00023136"/>
    </source>
</evidence>
<dbReference type="Gene3D" id="1.10.760.10">
    <property type="entry name" value="Cytochrome c-like domain"/>
    <property type="match status" value="1"/>
</dbReference>
<evidence type="ECO:0000256" key="2">
    <source>
        <dbReference type="ARBA" id="ARBA00022617"/>
    </source>
</evidence>
<dbReference type="PRINTS" id="PR00603">
    <property type="entry name" value="CYTOCHROMEC1"/>
</dbReference>
<keyword evidence="2 8" id="KW-0349">Heme</keyword>
<dbReference type="InterPro" id="IPR036909">
    <property type="entry name" value="Cyt_c-like_dom_sf"/>
</dbReference>
<dbReference type="GO" id="GO:0009055">
    <property type="term" value="F:electron transfer activity"/>
    <property type="evidence" value="ECO:0007669"/>
    <property type="project" value="InterPro"/>
</dbReference>
<evidence type="ECO:0000256" key="5">
    <source>
        <dbReference type="ARBA" id="ARBA00022989"/>
    </source>
</evidence>
<comment type="cofactor">
    <cofactor evidence="8">
        <name>heme c</name>
        <dbReference type="ChEBI" id="CHEBI:61717"/>
    </cofactor>
    <text evidence="8">Binds 1 heme c group covalently per subunit.</text>
</comment>
<gene>
    <name evidence="12" type="primary">fbcH</name>
    <name evidence="12" type="ORF">EHSB41UT_00353</name>
</gene>
<feature type="chain" id="PRO_5013231016" evidence="10">
    <location>
        <begin position="25"/>
        <end position="255"/>
    </location>
</feature>
<keyword evidence="6 8" id="KW-0408">Iron</keyword>
<feature type="binding site" description="covalent" evidence="8">
    <location>
        <position position="60"/>
    </location>
    <ligand>
        <name>heme c</name>
        <dbReference type="ChEBI" id="CHEBI:61717"/>
    </ligand>
</feature>
<organism evidence="12 13">
    <name type="scientific">Parendozoicomonas haliclonae</name>
    <dbReference type="NCBI Taxonomy" id="1960125"/>
    <lineage>
        <taxon>Bacteria</taxon>
        <taxon>Pseudomonadati</taxon>
        <taxon>Pseudomonadota</taxon>
        <taxon>Gammaproteobacteria</taxon>
        <taxon>Oceanospirillales</taxon>
        <taxon>Endozoicomonadaceae</taxon>
        <taxon>Parendozoicomonas</taxon>
    </lineage>
</organism>
<evidence type="ECO:0000313" key="13">
    <source>
        <dbReference type="Proteomes" id="UP000196573"/>
    </source>
</evidence>
<evidence type="ECO:0000256" key="6">
    <source>
        <dbReference type="ARBA" id="ARBA00023004"/>
    </source>
</evidence>
<dbReference type="GO" id="GO:0016020">
    <property type="term" value="C:membrane"/>
    <property type="evidence" value="ECO:0007669"/>
    <property type="project" value="UniProtKB-SubCell"/>
</dbReference>
<keyword evidence="7 9" id="KW-0472">Membrane</keyword>
<sequence>MKKITLFKKVIAVLALSVPMGAFAAGGSGYPLDKMEPNPADKASLQRGAQVFMNYCFACHETSYQRYERVADDLGIPHDLMKANLMPAGGNIGDLMKNGMEPAESKAWFGTTPLDLTMVARVRNPDWLYTYLRTFYMDPKRPWGVNNKVFPDVGMPHVLLELQGAQIDTCNGQVAERDTLTGEKLCGLEPDPSIKGSMTPEQFDQAMYDLVNFLAYSADPVKMERERLGIYVLIFLAIFFVPAYLLKREYWKDVH</sequence>
<evidence type="ECO:0000256" key="1">
    <source>
        <dbReference type="ARBA" id="ARBA00004370"/>
    </source>
</evidence>
<dbReference type="SUPFAM" id="SSF46626">
    <property type="entry name" value="Cytochrome c"/>
    <property type="match status" value="1"/>
</dbReference>
<dbReference type="EMBL" id="FWPT01000001">
    <property type="protein sequence ID" value="SMA34007.1"/>
    <property type="molecule type" value="Genomic_DNA"/>
</dbReference>
<name>A0A1X7AF34_9GAMM</name>
<evidence type="ECO:0000259" key="11">
    <source>
        <dbReference type="PROSITE" id="PS51007"/>
    </source>
</evidence>
<keyword evidence="10" id="KW-0732">Signal</keyword>
<evidence type="ECO:0000256" key="8">
    <source>
        <dbReference type="PIRSR" id="PIRSR602326-1"/>
    </source>
</evidence>
<keyword evidence="3 9" id="KW-0812">Transmembrane</keyword>
<reference evidence="12 13" key="1">
    <citation type="submission" date="2017-03" db="EMBL/GenBank/DDBJ databases">
        <authorList>
            <person name="Afonso C.L."/>
            <person name="Miller P.J."/>
            <person name="Scott M.A."/>
            <person name="Spackman E."/>
            <person name="Goraichik I."/>
            <person name="Dimitrov K.M."/>
            <person name="Suarez D.L."/>
            <person name="Swayne D.E."/>
        </authorList>
    </citation>
    <scope>NUCLEOTIDE SEQUENCE [LARGE SCALE GENOMIC DNA]</scope>
    <source>
        <strain evidence="12">SB41UT1</strain>
    </source>
</reference>
<comment type="subcellular location">
    <subcellularLocation>
        <location evidence="1">Membrane</location>
    </subcellularLocation>
</comment>
<dbReference type="PANTHER" id="PTHR10266:SF3">
    <property type="entry name" value="CYTOCHROME C1, HEME PROTEIN, MITOCHONDRIAL"/>
    <property type="match status" value="1"/>
</dbReference>
<keyword evidence="13" id="KW-1185">Reference proteome</keyword>
<protein>
    <submittedName>
        <fullName evidence="12">Cytochrome b/c1</fullName>
    </submittedName>
</protein>
<feature type="binding site" description="covalent" evidence="8">
    <location>
        <position position="56"/>
    </location>
    <ligand>
        <name>heme c</name>
        <dbReference type="ChEBI" id="CHEBI:61717"/>
    </ligand>
</feature>
<keyword evidence="4 8" id="KW-0479">Metal-binding</keyword>
<dbReference type="GO" id="GO:0020037">
    <property type="term" value="F:heme binding"/>
    <property type="evidence" value="ECO:0007669"/>
    <property type="project" value="InterPro"/>
</dbReference>
<proteinExistence type="predicted"/>
<dbReference type="InterPro" id="IPR002326">
    <property type="entry name" value="Cyt_c1"/>
</dbReference>
<dbReference type="AlphaFoldDB" id="A0A1X7AF34"/>
<feature type="signal peptide" evidence="10">
    <location>
        <begin position="1"/>
        <end position="24"/>
    </location>
</feature>
<dbReference type="PANTHER" id="PTHR10266">
    <property type="entry name" value="CYTOCHROME C1"/>
    <property type="match status" value="1"/>
</dbReference>
<feature type="transmembrane region" description="Helical" evidence="9">
    <location>
        <begin position="228"/>
        <end position="246"/>
    </location>
</feature>
<feature type="binding site" description="covalent" evidence="8">
    <location>
        <position position="59"/>
    </location>
    <ligand>
        <name>heme c</name>
        <dbReference type="ChEBI" id="CHEBI:61717"/>
    </ligand>
</feature>